<organism evidence="1 2">
    <name type="scientific">Rummeliibacillus stabekisii</name>
    <dbReference type="NCBI Taxonomy" id="241244"/>
    <lineage>
        <taxon>Bacteria</taxon>
        <taxon>Bacillati</taxon>
        <taxon>Bacillota</taxon>
        <taxon>Bacilli</taxon>
        <taxon>Bacillales</taxon>
        <taxon>Caryophanaceae</taxon>
        <taxon>Rummeliibacillus</taxon>
    </lineage>
</organism>
<protein>
    <recommendedName>
        <fullName evidence="3">Glycolipid-binding domain-containing protein</fullName>
    </recommendedName>
</protein>
<name>A0A143HGE2_9BACL</name>
<dbReference type="RefSeq" id="WP_066791580.1">
    <property type="nucleotide sequence ID" value="NZ_CP014806.1"/>
</dbReference>
<reference evidence="1 2" key="1">
    <citation type="journal article" date="2016" name="Genome Announc.">
        <title>Whole-Genome Sequence of Rummeliibacillus stabekisii Strain PP9 Isolated from Antarctic Soil.</title>
        <authorList>
            <person name="da Mota F.F."/>
            <person name="Vollu R.E."/>
            <person name="Jurelevicius D."/>
            <person name="Seldin L."/>
        </authorList>
    </citation>
    <scope>NUCLEOTIDE SEQUENCE [LARGE SCALE GENOMIC DNA]</scope>
    <source>
        <strain evidence="1 2">PP9</strain>
    </source>
</reference>
<reference evidence="2" key="2">
    <citation type="submission" date="2016-03" db="EMBL/GenBank/DDBJ databases">
        <authorList>
            <person name="Ploux O."/>
        </authorList>
    </citation>
    <scope>NUCLEOTIDE SEQUENCE [LARGE SCALE GENOMIC DNA]</scope>
    <source>
        <strain evidence="2">PP9</strain>
    </source>
</reference>
<evidence type="ECO:0000313" key="2">
    <source>
        <dbReference type="Proteomes" id="UP000076021"/>
    </source>
</evidence>
<accession>A0A143HGE2</accession>
<dbReference type="Pfam" id="PF06475">
    <property type="entry name" value="Glycolipid_bind"/>
    <property type="match status" value="1"/>
</dbReference>
<proteinExistence type="predicted"/>
<evidence type="ECO:0000313" key="1">
    <source>
        <dbReference type="EMBL" id="AMX00808.1"/>
    </source>
</evidence>
<dbReference type="KEGG" id="rst:ATY39_16345"/>
<keyword evidence="2" id="KW-1185">Reference proteome</keyword>
<dbReference type="InterPro" id="IPR009467">
    <property type="entry name" value="Glycolipid-bd_prot_put"/>
</dbReference>
<dbReference type="AlphaFoldDB" id="A0A143HGE2"/>
<dbReference type="EMBL" id="CP014806">
    <property type="protein sequence ID" value="AMX00808.1"/>
    <property type="molecule type" value="Genomic_DNA"/>
</dbReference>
<gene>
    <name evidence="1" type="ORF">ATY39_16345</name>
</gene>
<dbReference type="OrthoDB" id="9814791at2"/>
<dbReference type="STRING" id="241244.ATY39_16345"/>
<evidence type="ECO:0008006" key="3">
    <source>
        <dbReference type="Google" id="ProtNLM"/>
    </source>
</evidence>
<sequence>MKQIAVWENKKSTGSEFLEVKSSEDNSIAKSSIISIENDTPLKIEYKIELTNWFTKNVKIDLLNLGKSLYLESNQNHQWFDEHGNEITELSGAIDIDISCSPFTNSLPINRVDWRLNKPQSFLMVYIKVPELTLKKVEQVYTLIKEEKDYQMFDYRSSSFQSTIQVDKDGLVIEYPKLFKRKY</sequence>
<dbReference type="Proteomes" id="UP000076021">
    <property type="component" value="Chromosome"/>
</dbReference>
<dbReference type="SUPFAM" id="SSF159275">
    <property type="entry name" value="PA1994-like"/>
    <property type="match status" value="1"/>
</dbReference>